<dbReference type="RefSeq" id="WP_157308334.1">
    <property type="nucleotide sequence ID" value="NZ_WRXN01000011.1"/>
</dbReference>
<gene>
    <name evidence="1" type="ORF">GO493_21655</name>
</gene>
<proteinExistence type="predicted"/>
<accession>A0A7K1U964</accession>
<dbReference type="AlphaFoldDB" id="A0A7K1U964"/>
<keyword evidence="2" id="KW-1185">Reference proteome</keyword>
<dbReference type="PANTHER" id="PTHR41339">
    <property type="entry name" value="LIPL48"/>
    <property type="match status" value="1"/>
</dbReference>
<name>A0A7K1U964_9BACT</name>
<dbReference type="Proteomes" id="UP000461730">
    <property type="component" value="Unassembled WGS sequence"/>
</dbReference>
<evidence type="ECO:0000313" key="2">
    <source>
        <dbReference type="Proteomes" id="UP000461730"/>
    </source>
</evidence>
<protein>
    <submittedName>
        <fullName evidence="1">Uncharacterized protein</fullName>
    </submittedName>
</protein>
<dbReference type="EMBL" id="WRXN01000011">
    <property type="protein sequence ID" value="MVT10893.1"/>
    <property type="molecule type" value="Genomic_DNA"/>
</dbReference>
<reference evidence="1 2" key="1">
    <citation type="submission" date="2019-12" db="EMBL/GenBank/DDBJ databases">
        <title>Chitinophaga sp. strain ysch24 (GDMCC 1.1355), whole genome shotgun sequence.</title>
        <authorList>
            <person name="Zhang X."/>
        </authorList>
    </citation>
    <scope>NUCLEOTIDE SEQUENCE [LARGE SCALE GENOMIC DNA]</scope>
    <source>
        <strain evidence="2">ysch24</strain>
    </source>
</reference>
<organism evidence="1 2">
    <name type="scientific">Chitinophaga tropicalis</name>
    <dbReference type="NCBI Taxonomy" id="2683588"/>
    <lineage>
        <taxon>Bacteria</taxon>
        <taxon>Pseudomonadati</taxon>
        <taxon>Bacteroidota</taxon>
        <taxon>Chitinophagia</taxon>
        <taxon>Chitinophagales</taxon>
        <taxon>Chitinophagaceae</taxon>
        <taxon>Chitinophaga</taxon>
    </lineage>
</organism>
<comment type="caution">
    <text evidence="1">The sequence shown here is derived from an EMBL/GenBank/DDBJ whole genome shotgun (WGS) entry which is preliminary data.</text>
</comment>
<dbReference type="PROSITE" id="PS51257">
    <property type="entry name" value="PROKAR_LIPOPROTEIN"/>
    <property type="match status" value="1"/>
</dbReference>
<sequence length="227" mass="24485">MNPIVRNKGSRTWSGHWSCIGVLLFLLAACSKEDEGVTNPITALYAIPPEDTLKGMIGENTLLTNNRTWYIDGWLCITNEASLNIEPGTVLKVLKGSRKDVEGGLIITRGATMIANGTKYAPVIITASDTSIIYNRVKMGIMLLGKAPVAGALSVTEVFPGMNGSFAYGGQLPGDSSGVLQNLQIIYPYIRRDGLKAGLFLYGTGSRTIIKDINVRPVVTGIHMRLK</sequence>
<evidence type="ECO:0000313" key="1">
    <source>
        <dbReference type="EMBL" id="MVT10893.1"/>
    </source>
</evidence>
<dbReference type="PANTHER" id="PTHR41339:SF1">
    <property type="entry name" value="SECRETED PROTEIN"/>
    <property type="match status" value="1"/>
</dbReference>